<dbReference type="EMBL" id="JASAOG010000091">
    <property type="protein sequence ID" value="KAK0052895.1"/>
    <property type="molecule type" value="Genomic_DNA"/>
</dbReference>
<organism evidence="1 2">
    <name type="scientific">Biomphalaria pfeifferi</name>
    <name type="common">Bloodfluke planorb</name>
    <name type="synonym">Freshwater snail</name>
    <dbReference type="NCBI Taxonomy" id="112525"/>
    <lineage>
        <taxon>Eukaryota</taxon>
        <taxon>Metazoa</taxon>
        <taxon>Spiralia</taxon>
        <taxon>Lophotrochozoa</taxon>
        <taxon>Mollusca</taxon>
        <taxon>Gastropoda</taxon>
        <taxon>Heterobranchia</taxon>
        <taxon>Euthyneura</taxon>
        <taxon>Panpulmonata</taxon>
        <taxon>Hygrophila</taxon>
        <taxon>Lymnaeoidea</taxon>
        <taxon>Planorbidae</taxon>
        <taxon>Biomphalaria</taxon>
    </lineage>
</organism>
<keyword evidence="2" id="KW-1185">Reference proteome</keyword>
<comment type="caution">
    <text evidence="1">The sequence shown here is derived from an EMBL/GenBank/DDBJ whole genome shotgun (WGS) entry which is preliminary data.</text>
</comment>
<evidence type="ECO:0000313" key="1">
    <source>
        <dbReference type="EMBL" id="KAK0052895.1"/>
    </source>
</evidence>
<reference evidence="1" key="1">
    <citation type="journal article" date="2023" name="PLoS Negl. Trop. Dis.">
        <title>A genome sequence for Biomphalaria pfeifferi, the major vector snail for the human-infecting parasite Schistosoma mansoni.</title>
        <authorList>
            <person name="Bu L."/>
            <person name="Lu L."/>
            <person name="Laidemitt M.R."/>
            <person name="Zhang S.M."/>
            <person name="Mutuku M."/>
            <person name="Mkoji G."/>
            <person name="Steinauer M."/>
            <person name="Loker E.S."/>
        </authorList>
    </citation>
    <scope>NUCLEOTIDE SEQUENCE</scope>
    <source>
        <strain evidence="1">KasaAsao</strain>
    </source>
</reference>
<name>A0AAD8F698_BIOPF</name>
<protein>
    <submittedName>
        <fullName evidence="1">Uncharacterized protein</fullName>
    </submittedName>
</protein>
<accession>A0AAD8F698</accession>
<reference evidence="1" key="2">
    <citation type="submission" date="2023-04" db="EMBL/GenBank/DDBJ databases">
        <authorList>
            <person name="Bu L."/>
            <person name="Lu L."/>
            <person name="Laidemitt M.R."/>
            <person name="Zhang S.M."/>
            <person name="Mutuku M."/>
            <person name="Mkoji G."/>
            <person name="Steinauer M."/>
            <person name="Loker E.S."/>
        </authorList>
    </citation>
    <scope>NUCLEOTIDE SEQUENCE</scope>
    <source>
        <strain evidence="1">KasaAsao</strain>
        <tissue evidence="1">Whole Snail</tissue>
    </source>
</reference>
<proteinExistence type="predicted"/>
<evidence type="ECO:0000313" key="2">
    <source>
        <dbReference type="Proteomes" id="UP001233172"/>
    </source>
</evidence>
<dbReference type="AlphaFoldDB" id="A0AAD8F698"/>
<sequence>MKLVAVLVFIAVTSGISTALLTALLGLDCLTCLPTDFSCRFRCPELLRRQLCQHCSPSDPVCMPLCLRTLRRRREIQCLMCHENLSCLIQCGYVGVSVGK</sequence>
<dbReference type="Proteomes" id="UP001233172">
    <property type="component" value="Unassembled WGS sequence"/>
</dbReference>
<gene>
    <name evidence="1" type="ORF">Bpfe_017749</name>
</gene>